<proteinExistence type="predicted"/>
<name>A0A9N9CVM1_9GLOM</name>
<protein>
    <submittedName>
        <fullName evidence="1">15795_t:CDS:1</fullName>
    </submittedName>
</protein>
<dbReference type="AlphaFoldDB" id="A0A9N9CVM1"/>
<accession>A0A9N9CVM1</accession>
<evidence type="ECO:0000313" key="2">
    <source>
        <dbReference type="Proteomes" id="UP000789570"/>
    </source>
</evidence>
<comment type="caution">
    <text evidence="1">The sequence shown here is derived from an EMBL/GenBank/DDBJ whole genome shotgun (WGS) entry which is preliminary data.</text>
</comment>
<reference evidence="1" key="1">
    <citation type="submission" date="2021-06" db="EMBL/GenBank/DDBJ databases">
        <authorList>
            <person name="Kallberg Y."/>
            <person name="Tangrot J."/>
            <person name="Rosling A."/>
        </authorList>
    </citation>
    <scope>NUCLEOTIDE SEQUENCE</scope>
    <source>
        <strain evidence="1">UK204</strain>
    </source>
</reference>
<organism evidence="1 2">
    <name type="scientific">Funneliformis caledonium</name>
    <dbReference type="NCBI Taxonomy" id="1117310"/>
    <lineage>
        <taxon>Eukaryota</taxon>
        <taxon>Fungi</taxon>
        <taxon>Fungi incertae sedis</taxon>
        <taxon>Mucoromycota</taxon>
        <taxon>Glomeromycotina</taxon>
        <taxon>Glomeromycetes</taxon>
        <taxon>Glomerales</taxon>
        <taxon>Glomeraceae</taxon>
        <taxon>Funneliformis</taxon>
    </lineage>
</organism>
<dbReference type="EMBL" id="CAJVPQ010003018">
    <property type="protein sequence ID" value="CAG8615651.1"/>
    <property type="molecule type" value="Genomic_DNA"/>
</dbReference>
<sequence>MDSSISDEITEMKTTIGYRNQNDLCEFIFDFYRLLDLDLPGIYLQQVLSIEKNEMANLLILVIH</sequence>
<dbReference type="Proteomes" id="UP000789570">
    <property type="component" value="Unassembled WGS sequence"/>
</dbReference>
<evidence type="ECO:0000313" key="1">
    <source>
        <dbReference type="EMBL" id="CAG8615651.1"/>
    </source>
</evidence>
<gene>
    <name evidence="1" type="ORF">FCALED_LOCUS9295</name>
</gene>
<keyword evidence="2" id="KW-1185">Reference proteome</keyword>